<sequence length="151" mass="16580">MQSIYLFLAGLLIFALYLFPLAHNVDINGIPTTIKATGLYQIVNGQETHTEVFVALTAVTAIIGLLPIIIIFLYKNRKKQVTFCYSAILVVIGFSFWMAQTVKSVTGGITIGTNNMGIGLLLSSLSIVMLIFAAKAIQRDEKLVRSADRLR</sequence>
<feature type="transmembrane region" description="Helical" evidence="1">
    <location>
        <begin position="118"/>
        <end position="137"/>
    </location>
</feature>
<feature type="transmembrane region" description="Helical" evidence="1">
    <location>
        <begin position="52"/>
        <end position="74"/>
    </location>
</feature>
<protein>
    <submittedName>
        <fullName evidence="2">DUF4293 domain-containing protein</fullName>
    </submittedName>
</protein>
<evidence type="ECO:0000256" key="1">
    <source>
        <dbReference type="SAM" id="Phobius"/>
    </source>
</evidence>
<dbReference type="Proteomes" id="UP001216139">
    <property type="component" value="Chromosome"/>
</dbReference>
<proteinExistence type="predicted"/>
<name>A0ABY7T569_9SPHI</name>
<keyword evidence="1" id="KW-0812">Transmembrane</keyword>
<reference evidence="2 3" key="1">
    <citation type="submission" date="2023-02" db="EMBL/GenBank/DDBJ databases">
        <title>Genome sequence of Mucilaginibacter jinjuensis strain KACC 16571.</title>
        <authorList>
            <person name="Kim S."/>
            <person name="Heo J."/>
            <person name="Kwon S.-W."/>
        </authorList>
    </citation>
    <scope>NUCLEOTIDE SEQUENCE [LARGE SCALE GENOMIC DNA]</scope>
    <source>
        <strain evidence="2 3">KACC 16571</strain>
    </source>
</reference>
<keyword evidence="3" id="KW-1185">Reference proteome</keyword>
<dbReference type="EMBL" id="CP117167">
    <property type="protein sequence ID" value="WCT11521.1"/>
    <property type="molecule type" value="Genomic_DNA"/>
</dbReference>
<keyword evidence="1" id="KW-0472">Membrane</keyword>
<accession>A0ABY7T569</accession>
<evidence type="ECO:0000313" key="3">
    <source>
        <dbReference type="Proteomes" id="UP001216139"/>
    </source>
</evidence>
<gene>
    <name evidence="2" type="ORF">PQO05_22535</name>
</gene>
<evidence type="ECO:0000313" key="2">
    <source>
        <dbReference type="EMBL" id="WCT11521.1"/>
    </source>
</evidence>
<keyword evidence="1" id="KW-1133">Transmembrane helix</keyword>
<dbReference type="Pfam" id="PF14126">
    <property type="entry name" value="DUF4293"/>
    <property type="match status" value="1"/>
</dbReference>
<organism evidence="2 3">
    <name type="scientific">Mucilaginibacter jinjuensis</name>
    <dbReference type="NCBI Taxonomy" id="1176721"/>
    <lineage>
        <taxon>Bacteria</taxon>
        <taxon>Pseudomonadati</taxon>
        <taxon>Bacteroidota</taxon>
        <taxon>Sphingobacteriia</taxon>
        <taxon>Sphingobacteriales</taxon>
        <taxon>Sphingobacteriaceae</taxon>
        <taxon>Mucilaginibacter</taxon>
    </lineage>
</organism>
<dbReference type="InterPro" id="IPR025635">
    <property type="entry name" value="DUF4293"/>
</dbReference>
<feature type="transmembrane region" description="Helical" evidence="1">
    <location>
        <begin position="81"/>
        <end position="98"/>
    </location>
</feature>
<dbReference type="RefSeq" id="WP_273629708.1">
    <property type="nucleotide sequence ID" value="NZ_CP117167.1"/>
</dbReference>